<evidence type="ECO:0000313" key="1">
    <source>
        <dbReference type="EMBL" id="HIZ07397.1"/>
    </source>
</evidence>
<sequence>MKISADKMKELVAESVFSIQSEDVKKYHSKNMPVDLKPLSSLKEKQISNAISSFASGCSREDIVAFCDGTFTGSGKKGLLFSTDGFYSSDLNILRKKLPLSLPIRYEELQSVSAKDNEIYFHFTNGQVANGFGSIYTGFIVEALSRIIQKMSVENVENIQQISQKETLFGCIWCTAQKNGSSLFFLDFSENRRYMIHNHIFSDKTMHDMQRLVYFALAERDDSTSYPKVTNRLPDRYLYLEMKPDEFTDSQFVFSDCSNKQKKYVIHKDFFRLSKDSLKLLENGIVSENSRQVVLYASNYAGSNTAILESVTKFSPVNFEYDQNKILISKSDVASTEFCCLWKNSEDQITLLEISTGKTYHISLMGLLSQKDLENMGDQIIFALTGRNINNEIIRIFPYNTQKIGHLKCQSKGSSESTLVYETGGKIQTYIINRSSLSPSEYRKISKGDYFHLICNDRSSRYPLSLVQE</sequence>
<name>A0A9D2D2F9_9FIRM</name>
<comment type="caution">
    <text evidence="1">The sequence shown here is derived from an EMBL/GenBank/DDBJ whole genome shotgun (WGS) entry which is preliminary data.</text>
</comment>
<dbReference type="EMBL" id="DXCH01000158">
    <property type="protein sequence ID" value="HIZ07397.1"/>
    <property type="molecule type" value="Genomic_DNA"/>
</dbReference>
<accession>A0A9D2D2F9</accession>
<organism evidence="1 2">
    <name type="scientific">Candidatus Eubacterium avistercoris</name>
    <dbReference type="NCBI Taxonomy" id="2838567"/>
    <lineage>
        <taxon>Bacteria</taxon>
        <taxon>Bacillati</taxon>
        <taxon>Bacillota</taxon>
        <taxon>Clostridia</taxon>
        <taxon>Eubacteriales</taxon>
        <taxon>Eubacteriaceae</taxon>
        <taxon>Eubacterium</taxon>
    </lineage>
</organism>
<evidence type="ECO:0000313" key="2">
    <source>
        <dbReference type="Proteomes" id="UP000824024"/>
    </source>
</evidence>
<reference evidence="1" key="1">
    <citation type="journal article" date="2021" name="PeerJ">
        <title>Extensive microbial diversity within the chicken gut microbiome revealed by metagenomics and culture.</title>
        <authorList>
            <person name="Gilroy R."/>
            <person name="Ravi A."/>
            <person name="Getino M."/>
            <person name="Pursley I."/>
            <person name="Horton D.L."/>
            <person name="Alikhan N.F."/>
            <person name="Baker D."/>
            <person name="Gharbi K."/>
            <person name="Hall N."/>
            <person name="Watson M."/>
            <person name="Adriaenssens E.M."/>
            <person name="Foster-Nyarko E."/>
            <person name="Jarju S."/>
            <person name="Secka A."/>
            <person name="Antonio M."/>
            <person name="Oren A."/>
            <person name="Chaudhuri R.R."/>
            <person name="La Ragione R."/>
            <person name="Hildebrand F."/>
            <person name="Pallen M.J."/>
        </authorList>
    </citation>
    <scope>NUCLEOTIDE SEQUENCE</scope>
    <source>
        <strain evidence="1">CHK192-9172</strain>
    </source>
</reference>
<gene>
    <name evidence="1" type="ORF">IAA08_05625</name>
</gene>
<reference evidence="1" key="2">
    <citation type="submission" date="2021-04" db="EMBL/GenBank/DDBJ databases">
        <authorList>
            <person name="Gilroy R."/>
        </authorList>
    </citation>
    <scope>NUCLEOTIDE SEQUENCE</scope>
    <source>
        <strain evidence="1">CHK192-9172</strain>
    </source>
</reference>
<dbReference type="AlphaFoldDB" id="A0A9D2D2F9"/>
<protein>
    <submittedName>
        <fullName evidence="1">Uncharacterized protein</fullName>
    </submittedName>
</protein>
<dbReference type="Proteomes" id="UP000824024">
    <property type="component" value="Unassembled WGS sequence"/>
</dbReference>
<proteinExistence type="predicted"/>